<keyword evidence="4" id="KW-0808">Transferase</keyword>
<dbReference type="InterPro" id="IPR008271">
    <property type="entry name" value="Ser/Thr_kinase_AS"/>
</dbReference>
<evidence type="ECO:0000256" key="6">
    <source>
        <dbReference type="ARBA" id="ARBA00022741"/>
    </source>
</evidence>
<dbReference type="InterPro" id="IPR016024">
    <property type="entry name" value="ARM-type_fold"/>
</dbReference>
<feature type="repeat" description="HEAT" evidence="9">
    <location>
        <begin position="435"/>
        <end position="466"/>
    </location>
</feature>
<evidence type="ECO:0000256" key="7">
    <source>
        <dbReference type="ARBA" id="ARBA00022777"/>
    </source>
</evidence>
<sequence length="1627" mass="179497">MGHGYSSLAERNVGAAGSDISELPEFSYDKPLGTGRFLKTIRARHKKGTAVVKIFVKPGGGGYSLKRYFKQIEREREALAGVLNALPYQKIIETDRAGYLIRQNLYSSLYDRVSTRPFLEEIEKKWIAFQLLCGLRDCHFRGVHHGDIKSENVMISSWNWVHLADFASFKPTYLPEYDPADFTFFFDTSGKRTCYVAPERFVDSEQGQEGLTDQMDVFSLGSVIAELFLEGTPLFSLSQLFKYRKGEFDPTAAYLHKIEDPEIRSLIQHMVQLNPTDRLSAEEYLNKWRGKAFPEYFYTFLHGYISSIIDPSSRPPVPKKKKSQSEGDYRINAIHSDFDKISSCLCYTQTEGTERVKNGSYKNILPVYLDIPNYQRGSLAVCRRPGAPDDGTLIFLSFVAASMRATSRTSARLKACDLLLAFAERISDEAKLDRCLPYLIALLTDEAPMVQMAAIRTITQLMELVEVVSPVNAYVFPEYILPKLKLFTTHKNPSVRAMLASCLASLADSASRFLNLAQDLRGQGVLPTADPETEVDTAPESTYQALFDIARSDLATIFQEYATVFLTDPDSSVRRAILTSVTRLCVFFGRQKSNDVILSHLNTYLNDKDWMLRSAFFETIIGVAAFLGGTSLEEYIMPLMVQALADPEELVVEKVVRSLASMAGIGLFQRSKTWELIDIVARFTMHPNLWIRQASTSFITSAAKWLSPTDIHCIVFPIVKLYLRSVVIEVTQFSLLEYLMSPLPRHVFDQAVAWATKPGRANFWRIAQEQRVFAFGASEDYIPRSNSRDRQAKALQQFPLNDEDETWFNKLRQKGMTNEDEWKLVVLREYIWKMANSKSRLSDADDPALSLLNNIISLKELGITPQTVFFDFSKVSQSELEIVQQKSRAGGRPYSVAEALLDASRSIDDHGRRSIHERRSRRVINGTVRPRVYCAQIQEGVSEMPRTSDPCSSAPVPALALNGSSTEASTLSGSPDDAQLVTVGGGLPHALQHRSSMVSLLNRGKDKAAPETGTVSATAFGEVENPFDSSHQGSYASSLQGDPTRDRGWESEHRITHYRAQNYGQFHNLMWQALDLQDSDGQDPHVLKLLDNLFEENFPIEMLEFGPAIVAHSKRMPIKRSNGKASGQIWRPDGNLVAHYGEHAAAVNRVVVAPDHAFFVTGSDDGTVKVWDAGRLEKNVAVRSRQTFRVPGGGGVKGLCFVDGHHCFVCGDANGGLYIVRVDYSSTGTSVKYGKLRVVKQWQLPREDEWVVWMEHYKQDTKSILLMATNKGAIIALELRAMKELWRLTIPLHHGTPTTFCTDRRRIWLVVGTTHGVVDMFDLRFLIRVKAWGLPGMTSIHRIQLHPSKGRGKWVCIAGGCGQGEITVWDVEKTMCREVYRAGINTGKEGSGKGYEAWRIDELGPEGVLSRFAGMGYPLLEPNAQGGVDRGVRAIAVAADVGEERGGEGSAAGGAGGAAAAVGGARGASGGGSTGSSTGGMGFMISAGGDRKIRYWNLGHVESSCVVSGLEIDEPKPTFTQTQLTTTLTFNAEKPGGIGGGSIGKTRRGSRSSAVVGSGSGSGSGVPGSPGGGTGVAARPPRSTVISMQQQQLLKSHLDAVLDVAILEVPYGMCVSVDRSGNVLVFQ</sequence>
<dbReference type="GO" id="GO:0005524">
    <property type="term" value="F:ATP binding"/>
    <property type="evidence" value="ECO:0007669"/>
    <property type="project" value="UniProtKB-KW"/>
</dbReference>
<evidence type="ECO:0000313" key="13">
    <source>
        <dbReference type="EMBL" id="RPB18565.1"/>
    </source>
</evidence>
<feature type="compositionally biased region" description="Polar residues" evidence="11">
    <location>
        <begin position="1027"/>
        <end position="1041"/>
    </location>
</feature>
<evidence type="ECO:0000256" key="1">
    <source>
        <dbReference type="ARBA" id="ARBA00012513"/>
    </source>
</evidence>
<dbReference type="PROSITE" id="PS50082">
    <property type="entry name" value="WD_REPEATS_2"/>
    <property type="match status" value="1"/>
</dbReference>
<dbReference type="PANTHER" id="PTHR17583:SF0">
    <property type="entry name" value="PHOSPHOINOSITIDE 3-KINASE REGULATORY SUBUNIT 4"/>
    <property type="match status" value="1"/>
</dbReference>
<dbReference type="SUPFAM" id="SSF56112">
    <property type="entry name" value="Protein kinase-like (PK-like)"/>
    <property type="match status" value="1"/>
</dbReference>
<dbReference type="InterPro" id="IPR015943">
    <property type="entry name" value="WD40/YVTN_repeat-like_dom_sf"/>
</dbReference>
<feature type="region of interest" description="Disordered" evidence="11">
    <location>
        <begin position="1024"/>
        <end position="1048"/>
    </location>
</feature>
<protein>
    <recommendedName>
        <fullName evidence="1">non-specific serine/threonine protein kinase</fullName>
        <ecNumber evidence="1">2.7.11.1</ecNumber>
    </recommendedName>
</protein>
<dbReference type="FunCoup" id="A0A3N4LKV0">
    <property type="interactions" value="807"/>
</dbReference>
<dbReference type="GO" id="GO:0034271">
    <property type="term" value="C:phosphatidylinositol 3-kinase complex, class III, type I"/>
    <property type="evidence" value="ECO:0007669"/>
    <property type="project" value="TreeGrafter"/>
</dbReference>
<evidence type="ECO:0000259" key="12">
    <source>
        <dbReference type="PROSITE" id="PS50011"/>
    </source>
</evidence>
<dbReference type="Pfam" id="PF00069">
    <property type="entry name" value="Pkinase"/>
    <property type="match status" value="1"/>
</dbReference>
<dbReference type="Pfam" id="PF22956">
    <property type="entry name" value="VPS15-like_hel"/>
    <property type="match status" value="1"/>
</dbReference>
<feature type="repeat" description="WD" evidence="10">
    <location>
        <begin position="1140"/>
        <end position="1172"/>
    </location>
</feature>
<dbReference type="GO" id="GO:0004674">
    <property type="term" value="F:protein serine/threonine kinase activity"/>
    <property type="evidence" value="ECO:0007669"/>
    <property type="project" value="UniProtKB-KW"/>
</dbReference>
<dbReference type="GO" id="GO:0006623">
    <property type="term" value="P:protein targeting to vacuole"/>
    <property type="evidence" value="ECO:0007669"/>
    <property type="project" value="TreeGrafter"/>
</dbReference>
<gene>
    <name evidence="13" type="ORF">L211DRAFT_843478</name>
</gene>
<dbReference type="InterPro" id="IPR036322">
    <property type="entry name" value="WD40_repeat_dom_sf"/>
</dbReference>
<dbReference type="Gene3D" id="1.25.10.10">
    <property type="entry name" value="Leucine-rich Repeat Variant"/>
    <property type="match status" value="1"/>
</dbReference>
<dbReference type="InParanoid" id="A0A3N4LKV0"/>
<dbReference type="GO" id="GO:0005770">
    <property type="term" value="C:late endosome"/>
    <property type="evidence" value="ECO:0007669"/>
    <property type="project" value="TreeGrafter"/>
</dbReference>
<dbReference type="SMART" id="SM00220">
    <property type="entry name" value="S_TKc"/>
    <property type="match status" value="1"/>
</dbReference>
<keyword evidence="6" id="KW-0547">Nucleotide-binding</keyword>
<name>A0A3N4LKV0_9PEZI</name>
<dbReference type="CDD" id="cd13980">
    <property type="entry name" value="STKc_Vps15"/>
    <property type="match status" value="1"/>
</dbReference>
<reference evidence="13 14" key="1">
    <citation type="journal article" date="2018" name="Nat. Ecol. Evol.">
        <title>Pezizomycetes genomes reveal the molecular basis of ectomycorrhizal truffle lifestyle.</title>
        <authorList>
            <person name="Murat C."/>
            <person name="Payen T."/>
            <person name="Noel B."/>
            <person name="Kuo A."/>
            <person name="Morin E."/>
            <person name="Chen J."/>
            <person name="Kohler A."/>
            <person name="Krizsan K."/>
            <person name="Balestrini R."/>
            <person name="Da Silva C."/>
            <person name="Montanini B."/>
            <person name="Hainaut M."/>
            <person name="Levati E."/>
            <person name="Barry K.W."/>
            <person name="Belfiori B."/>
            <person name="Cichocki N."/>
            <person name="Clum A."/>
            <person name="Dockter R.B."/>
            <person name="Fauchery L."/>
            <person name="Guy J."/>
            <person name="Iotti M."/>
            <person name="Le Tacon F."/>
            <person name="Lindquist E.A."/>
            <person name="Lipzen A."/>
            <person name="Malagnac F."/>
            <person name="Mello A."/>
            <person name="Molinier V."/>
            <person name="Miyauchi S."/>
            <person name="Poulain J."/>
            <person name="Riccioni C."/>
            <person name="Rubini A."/>
            <person name="Sitrit Y."/>
            <person name="Splivallo R."/>
            <person name="Traeger S."/>
            <person name="Wang M."/>
            <person name="Zifcakova L."/>
            <person name="Wipf D."/>
            <person name="Zambonelli A."/>
            <person name="Paolocci F."/>
            <person name="Nowrousian M."/>
            <person name="Ottonello S."/>
            <person name="Baldrian P."/>
            <person name="Spatafora J.W."/>
            <person name="Henrissat B."/>
            <person name="Nagy L.G."/>
            <person name="Aury J.M."/>
            <person name="Wincker P."/>
            <person name="Grigoriev I.V."/>
            <person name="Bonfante P."/>
            <person name="Martin F.M."/>
        </authorList>
    </citation>
    <scope>NUCLEOTIDE SEQUENCE [LARGE SCALE GENOMIC DNA]</scope>
    <source>
        <strain evidence="13 14">ATCC MYA-4762</strain>
    </source>
</reference>
<keyword evidence="2" id="KW-0723">Serine/threonine-protein kinase</keyword>
<organism evidence="13 14">
    <name type="scientific">Terfezia boudieri ATCC MYA-4762</name>
    <dbReference type="NCBI Taxonomy" id="1051890"/>
    <lineage>
        <taxon>Eukaryota</taxon>
        <taxon>Fungi</taxon>
        <taxon>Dikarya</taxon>
        <taxon>Ascomycota</taxon>
        <taxon>Pezizomycotina</taxon>
        <taxon>Pezizomycetes</taxon>
        <taxon>Pezizales</taxon>
        <taxon>Pezizaceae</taxon>
        <taxon>Terfezia</taxon>
    </lineage>
</organism>
<keyword evidence="3 10" id="KW-0853">WD repeat</keyword>
<evidence type="ECO:0000256" key="11">
    <source>
        <dbReference type="SAM" id="MobiDB-lite"/>
    </source>
</evidence>
<dbReference type="SMART" id="SM00320">
    <property type="entry name" value="WD40"/>
    <property type="match status" value="4"/>
</dbReference>
<dbReference type="PROSITE" id="PS50011">
    <property type="entry name" value="PROTEIN_KINASE_DOM"/>
    <property type="match status" value="1"/>
</dbReference>
<proteinExistence type="predicted"/>
<dbReference type="PANTHER" id="PTHR17583">
    <property type="entry name" value="PHOSPHOINOSITIDE 3-KINASE REGULATORY SUBUNIT 4"/>
    <property type="match status" value="1"/>
</dbReference>
<dbReference type="STRING" id="1051890.A0A3N4LKV0"/>
<feature type="compositionally biased region" description="Gly residues" evidence="11">
    <location>
        <begin position="1464"/>
        <end position="1479"/>
    </location>
</feature>
<evidence type="ECO:0000256" key="2">
    <source>
        <dbReference type="ARBA" id="ARBA00022527"/>
    </source>
</evidence>
<dbReference type="FunFam" id="1.25.10.10:FF:000342">
    <property type="entry name" value="Serine/threonine-protein kinase VPS15"/>
    <property type="match status" value="1"/>
</dbReference>
<dbReference type="InterPro" id="IPR001680">
    <property type="entry name" value="WD40_rpt"/>
</dbReference>
<dbReference type="Pfam" id="PF00400">
    <property type="entry name" value="WD40"/>
    <property type="match status" value="1"/>
</dbReference>
<accession>A0A3N4LKV0</accession>
<dbReference type="InterPro" id="IPR000719">
    <property type="entry name" value="Prot_kinase_dom"/>
</dbReference>
<dbReference type="Gene3D" id="2.130.10.10">
    <property type="entry name" value="YVTN repeat-like/Quinoprotein amine dehydrogenase"/>
    <property type="match status" value="1"/>
</dbReference>
<evidence type="ECO:0000256" key="9">
    <source>
        <dbReference type="PROSITE-ProRule" id="PRU00103"/>
    </source>
</evidence>
<evidence type="ECO:0000256" key="4">
    <source>
        <dbReference type="ARBA" id="ARBA00022679"/>
    </source>
</evidence>
<dbReference type="GO" id="GO:0034272">
    <property type="term" value="C:phosphatidylinositol 3-kinase complex, class III, type II"/>
    <property type="evidence" value="ECO:0007669"/>
    <property type="project" value="TreeGrafter"/>
</dbReference>
<dbReference type="PROSITE" id="PS00108">
    <property type="entry name" value="PROTEIN_KINASE_ST"/>
    <property type="match status" value="1"/>
</dbReference>
<dbReference type="SUPFAM" id="SSF48371">
    <property type="entry name" value="ARM repeat"/>
    <property type="match status" value="1"/>
</dbReference>
<dbReference type="EC" id="2.7.11.1" evidence="1"/>
<feature type="domain" description="Protein kinase" evidence="12">
    <location>
        <begin position="26"/>
        <end position="301"/>
    </location>
</feature>
<dbReference type="InterPro" id="IPR045162">
    <property type="entry name" value="Vps15-like"/>
</dbReference>
<dbReference type="PROSITE" id="PS50077">
    <property type="entry name" value="HEAT_REPEAT"/>
    <property type="match status" value="1"/>
</dbReference>
<dbReference type="GO" id="GO:0045324">
    <property type="term" value="P:late endosome to vacuole transport"/>
    <property type="evidence" value="ECO:0007669"/>
    <property type="project" value="InterPro"/>
</dbReference>
<dbReference type="Gene3D" id="1.10.510.10">
    <property type="entry name" value="Transferase(Phosphotransferase) domain 1"/>
    <property type="match status" value="1"/>
</dbReference>
<dbReference type="GO" id="GO:0016236">
    <property type="term" value="P:macroautophagy"/>
    <property type="evidence" value="ECO:0007669"/>
    <property type="project" value="InterPro"/>
</dbReference>
<keyword evidence="8" id="KW-0067">ATP-binding</keyword>
<keyword evidence="7" id="KW-0418">Kinase</keyword>
<dbReference type="OrthoDB" id="242910at2759"/>
<dbReference type="InterPro" id="IPR011009">
    <property type="entry name" value="Kinase-like_dom_sf"/>
</dbReference>
<dbReference type="InterPro" id="IPR021133">
    <property type="entry name" value="HEAT_type_2"/>
</dbReference>
<evidence type="ECO:0000256" key="8">
    <source>
        <dbReference type="ARBA" id="ARBA00022840"/>
    </source>
</evidence>
<evidence type="ECO:0000256" key="5">
    <source>
        <dbReference type="ARBA" id="ARBA00022737"/>
    </source>
</evidence>
<dbReference type="Proteomes" id="UP000267821">
    <property type="component" value="Unassembled WGS sequence"/>
</dbReference>
<keyword evidence="14" id="KW-1185">Reference proteome</keyword>
<evidence type="ECO:0000256" key="10">
    <source>
        <dbReference type="PROSITE-ProRule" id="PRU00221"/>
    </source>
</evidence>
<dbReference type="InterPro" id="IPR055231">
    <property type="entry name" value="2AA_helical"/>
</dbReference>
<dbReference type="InterPro" id="IPR011989">
    <property type="entry name" value="ARM-like"/>
</dbReference>
<dbReference type="FunFam" id="1.10.510.10:FF:000497">
    <property type="entry name" value="Phosphoinositide 3-kinase regulatory subunit"/>
    <property type="match status" value="1"/>
</dbReference>
<feature type="region of interest" description="Disordered" evidence="11">
    <location>
        <begin position="1531"/>
        <end position="1580"/>
    </location>
</feature>
<feature type="compositionally biased region" description="Gly residues" evidence="11">
    <location>
        <begin position="1558"/>
        <end position="1575"/>
    </location>
</feature>
<dbReference type="PROSITE" id="PS50294">
    <property type="entry name" value="WD_REPEATS_REGION"/>
    <property type="match status" value="1"/>
</dbReference>
<dbReference type="GO" id="GO:0071561">
    <property type="term" value="C:nucleus-vacuole junction"/>
    <property type="evidence" value="ECO:0007669"/>
    <property type="project" value="TreeGrafter"/>
</dbReference>
<feature type="region of interest" description="Disordered" evidence="11">
    <location>
        <begin position="1445"/>
        <end position="1479"/>
    </location>
</feature>
<dbReference type="SUPFAM" id="SSF50978">
    <property type="entry name" value="WD40 repeat-like"/>
    <property type="match status" value="1"/>
</dbReference>
<dbReference type="EMBL" id="ML121622">
    <property type="protein sequence ID" value="RPB18565.1"/>
    <property type="molecule type" value="Genomic_DNA"/>
</dbReference>
<keyword evidence="5" id="KW-0677">Repeat</keyword>
<evidence type="ECO:0000313" key="14">
    <source>
        <dbReference type="Proteomes" id="UP000267821"/>
    </source>
</evidence>
<evidence type="ECO:0000256" key="3">
    <source>
        <dbReference type="ARBA" id="ARBA00022574"/>
    </source>
</evidence>
<feature type="compositionally biased region" description="Gly residues" evidence="11">
    <location>
        <begin position="1448"/>
        <end position="1457"/>
    </location>
</feature>